<protein>
    <recommendedName>
        <fullName evidence="1">Heterokaryon incompatibility domain-containing protein</fullName>
    </recommendedName>
</protein>
<keyword evidence="3" id="KW-1185">Reference proteome</keyword>
<dbReference type="OrthoDB" id="3563405at2759"/>
<dbReference type="PANTHER" id="PTHR33112:SF16">
    <property type="entry name" value="HETEROKARYON INCOMPATIBILITY DOMAIN-CONTAINING PROTEIN"/>
    <property type="match status" value="1"/>
</dbReference>
<feature type="domain" description="Heterokaryon incompatibility" evidence="1">
    <location>
        <begin position="4"/>
        <end position="82"/>
    </location>
</feature>
<reference evidence="2" key="1">
    <citation type="journal article" date="2021" name="IMA Fungus">
        <title>Genomic characterization of three marine fungi, including Emericellopsis atlantica sp. nov. with signatures of a generalist lifestyle and marine biomass degradation.</title>
        <authorList>
            <person name="Hagestad O.C."/>
            <person name="Hou L."/>
            <person name="Andersen J.H."/>
            <person name="Hansen E.H."/>
            <person name="Altermark B."/>
            <person name="Li C."/>
            <person name="Kuhnert E."/>
            <person name="Cox R.J."/>
            <person name="Crous P.W."/>
            <person name="Spatafora J.W."/>
            <person name="Lail K."/>
            <person name="Amirebrahimi M."/>
            <person name="Lipzen A."/>
            <person name="Pangilinan J."/>
            <person name="Andreopoulos W."/>
            <person name="Hayes R.D."/>
            <person name="Ng V."/>
            <person name="Grigoriev I.V."/>
            <person name="Jackson S.A."/>
            <person name="Sutton T.D.S."/>
            <person name="Dobson A.D.W."/>
            <person name="Rama T."/>
        </authorList>
    </citation>
    <scope>NUCLEOTIDE SEQUENCE</scope>
    <source>
        <strain evidence="2">TRa3180A</strain>
    </source>
</reference>
<dbReference type="Proteomes" id="UP000887226">
    <property type="component" value="Unassembled WGS sequence"/>
</dbReference>
<dbReference type="Pfam" id="PF06985">
    <property type="entry name" value="HET"/>
    <property type="match status" value="1"/>
</dbReference>
<comment type="caution">
    <text evidence="2">The sequence shown here is derived from an EMBL/GenBank/DDBJ whole genome shotgun (WGS) entry which is preliminary data.</text>
</comment>
<dbReference type="AlphaFoldDB" id="A0A9P8CEE5"/>
<feature type="non-terminal residue" evidence="2">
    <location>
        <position position="1"/>
    </location>
</feature>
<dbReference type="EMBL" id="MU253937">
    <property type="protein sequence ID" value="KAG9243989.1"/>
    <property type="molecule type" value="Genomic_DNA"/>
</dbReference>
<gene>
    <name evidence="2" type="ORF">BJ878DRAFT_422352</name>
</gene>
<proteinExistence type="predicted"/>
<organism evidence="2 3">
    <name type="scientific">Calycina marina</name>
    <dbReference type="NCBI Taxonomy" id="1763456"/>
    <lineage>
        <taxon>Eukaryota</taxon>
        <taxon>Fungi</taxon>
        <taxon>Dikarya</taxon>
        <taxon>Ascomycota</taxon>
        <taxon>Pezizomycotina</taxon>
        <taxon>Leotiomycetes</taxon>
        <taxon>Helotiales</taxon>
        <taxon>Pezizellaceae</taxon>
        <taxon>Calycina</taxon>
    </lineage>
</organism>
<accession>A0A9P8CEE5</accession>
<dbReference type="PANTHER" id="PTHR33112">
    <property type="entry name" value="DOMAIN PROTEIN, PUTATIVE-RELATED"/>
    <property type="match status" value="1"/>
</dbReference>
<evidence type="ECO:0000259" key="1">
    <source>
        <dbReference type="Pfam" id="PF06985"/>
    </source>
</evidence>
<evidence type="ECO:0000313" key="3">
    <source>
        <dbReference type="Proteomes" id="UP000887226"/>
    </source>
</evidence>
<evidence type="ECO:0000313" key="2">
    <source>
        <dbReference type="EMBL" id="KAG9243989.1"/>
    </source>
</evidence>
<sequence>REPYTVLSYHREGDLVLGLLTSNIEGRDEGTPLETMPKTLVDAIFIIRKLGIRCLWINSLCILQGYEDYQRIELASMAKIYTREF</sequence>
<name>A0A9P8CEE5_9HELO</name>
<dbReference type="InterPro" id="IPR010730">
    <property type="entry name" value="HET"/>
</dbReference>